<dbReference type="EMBL" id="JAATIQ010000060">
    <property type="protein sequence ID" value="KAF4391269.1"/>
    <property type="molecule type" value="Genomic_DNA"/>
</dbReference>
<organism evidence="2 3">
    <name type="scientific">Cannabis sativa</name>
    <name type="common">Hemp</name>
    <name type="synonym">Marijuana</name>
    <dbReference type="NCBI Taxonomy" id="3483"/>
    <lineage>
        <taxon>Eukaryota</taxon>
        <taxon>Viridiplantae</taxon>
        <taxon>Streptophyta</taxon>
        <taxon>Embryophyta</taxon>
        <taxon>Tracheophyta</taxon>
        <taxon>Spermatophyta</taxon>
        <taxon>Magnoliopsida</taxon>
        <taxon>eudicotyledons</taxon>
        <taxon>Gunneridae</taxon>
        <taxon>Pentapetalae</taxon>
        <taxon>rosids</taxon>
        <taxon>fabids</taxon>
        <taxon>Rosales</taxon>
        <taxon>Cannabaceae</taxon>
        <taxon>Cannabis</taxon>
    </lineage>
</organism>
<dbReference type="PROSITE" id="PS51257">
    <property type="entry name" value="PROKAR_LIPOPROTEIN"/>
    <property type="match status" value="1"/>
</dbReference>
<feature type="signal peptide" evidence="1">
    <location>
        <begin position="1"/>
        <end position="19"/>
    </location>
</feature>
<accession>A0A7J6H9X0</accession>
<gene>
    <name evidence="2" type="ORF">G4B88_016579</name>
</gene>
<name>A0A7J6H9X0_CANSA</name>
<keyword evidence="3" id="KW-1185">Reference proteome</keyword>
<dbReference type="Proteomes" id="UP000583929">
    <property type="component" value="Unassembled WGS sequence"/>
</dbReference>
<reference evidence="2 3" key="1">
    <citation type="journal article" date="2020" name="bioRxiv">
        <title>Sequence and annotation of 42 cannabis genomes reveals extensive copy number variation in cannabinoid synthesis and pathogen resistance genes.</title>
        <authorList>
            <person name="Mckernan K.J."/>
            <person name="Helbert Y."/>
            <person name="Kane L.T."/>
            <person name="Ebling H."/>
            <person name="Zhang L."/>
            <person name="Liu B."/>
            <person name="Eaton Z."/>
            <person name="Mclaughlin S."/>
            <person name="Kingan S."/>
            <person name="Baybayan P."/>
            <person name="Concepcion G."/>
            <person name="Jordan M."/>
            <person name="Riva A."/>
            <person name="Barbazuk W."/>
            <person name="Harkins T."/>
        </authorList>
    </citation>
    <scope>NUCLEOTIDE SEQUENCE [LARGE SCALE GENOMIC DNA]</scope>
    <source>
        <strain evidence="3">cv. Jamaican Lion 4</strain>
        <tissue evidence="2">Leaf</tissue>
    </source>
</reference>
<proteinExistence type="predicted"/>
<evidence type="ECO:0000313" key="3">
    <source>
        <dbReference type="Proteomes" id="UP000583929"/>
    </source>
</evidence>
<comment type="caution">
    <text evidence="2">The sequence shown here is derived from an EMBL/GenBank/DDBJ whole genome shotgun (WGS) entry which is preliminary data.</text>
</comment>
<keyword evidence="1" id="KW-0732">Signal</keyword>
<feature type="chain" id="PRO_5029487583" evidence="1">
    <location>
        <begin position="20"/>
        <end position="111"/>
    </location>
</feature>
<sequence length="111" mass="12096">MKSIILVMMMTTMVVGCLGRIMDVAIFMNPTPNRCYTPGEYCAHIEWKDCCQGLYCEGGTFSGTCVPYAHCLGIGEACIAGISTDCCYPNHCKSKLMKVEDSAANNPTVHQ</sequence>
<evidence type="ECO:0000313" key="2">
    <source>
        <dbReference type="EMBL" id="KAF4391269.1"/>
    </source>
</evidence>
<dbReference type="AlphaFoldDB" id="A0A7J6H9X0"/>
<evidence type="ECO:0000256" key="1">
    <source>
        <dbReference type="SAM" id="SignalP"/>
    </source>
</evidence>
<protein>
    <submittedName>
        <fullName evidence="2">Uncharacterized protein</fullName>
    </submittedName>
</protein>